<dbReference type="AlphaFoldDB" id="A0A2K9V1I3"/>
<evidence type="ECO:0008006" key="3">
    <source>
        <dbReference type="Google" id="ProtNLM"/>
    </source>
</evidence>
<proteinExistence type="predicted"/>
<protein>
    <recommendedName>
        <fullName evidence="3">CAAX protease</fullName>
    </recommendedName>
</protein>
<evidence type="ECO:0000313" key="2">
    <source>
        <dbReference type="EMBL" id="AUV51366.1"/>
    </source>
</evidence>
<accession>A0A2K9V1I3</accession>
<evidence type="ECO:0000313" key="1">
    <source>
        <dbReference type="EMBL" id="AUV51158.1"/>
    </source>
</evidence>
<keyword evidence="1" id="KW-0614">Plasmid</keyword>
<organism evidence="1">
    <name type="scientific">Escherichia coli</name>
    <dbReference type="NCBI Taxonomy" id="562"/>
    <lineage>
        <taxon>Bacteria</taxon>
        <taxon>Pseudomonadati</taxon>
        <taxon>Pseudomonadota</taxon>
        <taxon>Gammaproteobacteria</taxon>
        <taxon>Enterobacterales</taxon>
        <taxon>Enterobacteriaceae</taxon>
        <taxon>Escherichia</taxon>
    </lineage>
</organism>
<dbReference type="EMBL" id="MF679146">
    <property type="protein sequence ID" value="AUV51158.1"/>
    <property type="molecule type" value="Genomic_DNA"/>
</dbReference>
<reference evidence="1" key="1">
    <citation type="journal article" date="2018" name="J. Antimicrob. Chemother.">
        <title>Recombination of plasmids in a carbapenem-resistant NDM-5-producing clinical Escherichia coli isolate.</title>
        <authorList>
            <person name="Xie M."/>
            <person name="Li R."/>
            <person name="Liu Z."/>
            <person name="Chan E.W.C."/>
            <person name="Chen S."/>
        </authorList>
    </citation>
    <scope>NUCLEOTIDE SEQUENCE</scope>
    <source>
        <plasmid evidence="1">pBJ114-141</plasmid>
        <plasmid evidence="2">pBJ114T-190</plasmid>
    </source>
</reference>
<name>A0A2K9V1I3_ECOLX</name>
<dbReference type="EMBL" id="MF679147">
    <property type="protein sequence ID" value="AUV51366.1"/>
    <property type="molecule type" value="Genomic_DNA"/>
</dbReference>
<geneLocation type="plasmid" evidence="2">
    <name>pBJ114T-190</name>
</geneLocation>
<geneLocation type="plasmid" evidence="1">
    <name>pBJ114-141</name>
</geneLocation>
<sequence>MPDSVAYQPDLMDRIFTQKRMYSYQRVFGRLTDREMVGIYIWNQTLGGELYPLLSAAEITLRNAIDSAFIAFAGPRWWRGVKYKSYAPVAGHVPPFEVKAMKENFVRAADYARKEKYFRYHKPNHAPTHEEVVASTDFSTWQFAMSDELLGPGLFWNTMITQVFKGQWPSQSGAKTLSTARDQVKTIREYRNRVAHNEPLWKAYQVNTPQDAIAYINTKIDTVEQLIQLLSPEKHDLLTKHRLFSNARRINSLSEIMRFRTTGNAQWLGSFGDVTSAFQNARANNSPVLCKLAPGAEPFLIIPH</sequence>
<dbReference type="RefSeq" id="WP_052686739.1">
    <property type="nucleotide sequence ID" value="NZ_CP025944.3"/>
</dbReference>